<protein>
    <recommendedName>
        <fullName evidence="4">Lysine transporter LysE</fullName>
    </recommendedName>
</protein>
<keyword evidence="1" id="KW-0472">Membrane</keyword>
<reference evidence="3" key="1">
    <citation type="journal article" date="2019" name="Int. J. Syst. Evol. Microbiol.">
        <title>The Global Catalogue of Microorganisms (GCM) 10K type strain sequencing project: providing services to taxonomists for standard genome sequencing and annotation.</title>
        <authorList>
            <consortium name="The Broad Institute Genomics Platform"/>
            <consortium name="The Broad Institute Genome Sequencing Center for Infectious Disease"/>
            <person name="Wu L."/>
            <person name="Ma J."/>
        </authorList>
    </citation>
    <scope>NUCLEOTIDE SEQUENCE [LARGE SCALE GENOMIC DNA]</scope>
    <source>
        <strain evidence="3">CG52</strain>
    </source>
</reference>
<evidence type="ECO:0000256" key="1">
    <source>
        <dbReference type="SAM" id="Phobius"/>
    </source>
</evidence>
<evidence type="ECO:0000313" key="2">
    <source>
        <dbReference type="EMBL" id="MFD1746991.1"/>
    </source>
</evidence>
<organism evidence="2 3">
    <name type="scientific">Rhizobium helianthi</name>
    <dbReference type="NCBI Taxonomy" id="1132695"/>
    <lineage>
        <taxon>Bacteria</taxon>
        <taxon>Pseudomonadati</taxon>
        <taxon>Pseudomonadota</taxon>
        <taxon>Alphaproteobacteria</taxon>
        <taxon>Hyphomicrobiales</taxon>
        <taxon>Rhizobiaceae</taxon>
        <taxon>Rhizobium/Agrobacterium group</taxon>
        <taxon>Rhizobium</taxon>
    </lineage>
</organism>
<keyword evidence="1" id="KW-1133">Transmembrane helix</keyword>
<dbReference type="EMBL" id="JBHUEQ010000027">
    <property type="protein sequence ID" value="MFD1746991.1"/>
    <property type="molecule type" value="Genomic_DNA"/>
</dbReference>
<feature type="transmembrane region" description="Helical" evidence="1">
    <location>
        <begin position="39"/>
        <end position="62"/>
    </location>
</feature>
<dbReference type="Proteomes" id="UP001597322">
    <property type="component" value="Unassembled WGS sequence"/>
</dbReference>
<keyword evidence="3" id="KW-1185">Reference proteome</keyword>
<name>A0ABW4M6M3_9HYPH</name>
<evidence type="ECO:0000313" key="3">
    <source>
        <dbReference type="Proteomes" id="UP001597322"/>
    </source>
</evidence>
<accession>A0ABW4M6M3</accession>
<dbReference type="RefSeq" id="WP_377403429.1">
    <property type="nucleotide sequence ID" value="NZ_JBHUEQ010000027.1"/>
</dbReference>
<gene>
    <name evidence="2" type="ORF">ACFSE1_16065</name>
</gene>
<evidence type="ECO:0008006" key="4">
    <source>
        <dbReference type="Google" id="ProtNLM"/>
    </source>
</evidence>
<feature type="transmembrane region" description="Helical" evidence="1">
    <location>
        <begin position="74"/>
        <end position="92"/>
    </location>
</feature>
<proteinExistence type="predicted"/>
<keyword evidence="1" id="KW-0812">Transmembrane</keyword>
<comment type="caution">
    <text evidence="2">The sequence shown here is derived from an EMBL/GenBank/DDBJ whole genome shotgun (WGS) entry which is preliminary data.</text>
</comment>
<feature type="transmembrane region" description="Helical" evidence="1">
    <location>
        <begin position="113"/>
        <end position="135"/>
    </location>
</feature>
<feature type="transmembrane region" description="Helical" evidence="1">
    <location>
        <begin position="6"/>
        <end position="27"/>
    </location>
</feature>
<sequence>MSIETMLITAALSLLTLLLPSAAGHAVRDYCIARGKTRALLLLPGLWLGNAIACGLAVAALIGLRLALPAMQAAFDWIGIAIFFIFILRAQVQRLRLRVADNDNLPRNGAFRTAVHITLINVHPALVLALCALIMQMADSSSPHIELAQNLLTAMAFAAFAAPIVQVAFAARSARKAKAFHQQFQASRKAPTRFIASRAVTAGYRRIAA</sequence>
<feature type="transmembrane region" description="Helical" evidence="1">
    <location>
        <begin position="147"/>
        <end position="171"/>
    </location>
</feature>